<dbReference type="Proteomes" id="UP000309997">
    <property type="component" value="Unassembled WGS sequence"/>
</dbReference>
<dbReference type="EMBL" id="RCHU02000002">
    <property type="protein sequence ID" value="KAL3603744.1"/>
    <property type="molecule type" value="Genomic_DNA"/>
</dbReference>
<gene>
    <name evidence="1" type="ORF">D5086_004603</name>
</gene>
<organism evidence="1 2">
    <name type="scientific">Populus alba</name>
    <name type="common">White poplar</name>
    <dbReference type="NCBI Taxonomy" id="43335"/>
    <lineage>
        <taxon>Eukaryota</taxon>
        <taxon>Viridiplantae</taxon>
        <taxon>Streptophyta</taxon>
        <taxon>Embryophyta</taxon>
        <taxon>Tracheophyta</taxon>
        <taxon>Spermatophyta</taxon>
        <taxon>Magnoliopsida</taxon>
        <taxon>eudicotyledons</taxon>
        <taxon>Gunneridae</taxon>
        <taxon>Pentapetalae</taxon>
        <taxon>rosids</taxon>
        <taxon>fabids</taxon>
        <taxon>Malpighiales</taxon>
        <taxon>Salicaceae</taxon>
        <taxon>Saliceae</taxon>
        <taxon>Populus</taxon>
    </lineage>
</organism>
<protein>
    <submittedName>
        <fullName evidence="1">Uncharacterized protein</fullName>
    </submittedName>
</protein>
<evidence type="ECO:0000313" key="2">
    <source>
        <dbReference type="Proteomes" id="UP000309997"/>
    </source>
</evidence>
<accession>A0ACC4CQV9</accession>
<keyword evidence="2" id="KW-1185">Reference proteome</keyword>
<sequence>MSSSFSHSNRGGRGSEMQNDREGSRGRGHGRGGSSKDKIDALGRLLTRILRHKASELNLNMRSDGFVKVEDLLKLNMKTFANVPLRSHTDDDVKEAVRKDNKQRLSLLEEGEELLIRANQGHSIKTVESESLLKAILSPEEISVCVHGTYKKNLDSILESGLKRMQRLHVHFSSGLPTDVGVISGMRRDVNVLIFLDVKKALEAIEDLVQILVPHACFQVTMPPSNVSSRPIQLLIFRRPNSVSVYPIQDFCVDTKLQELAQNLGHASHYILTNSDIAMVYDLGHTLKMNYVLHHVGAIGWLALWVPKTSTNESIDHGNWFGRCNLWNVIPQLIEDHKTVRFRANAIRSPFSGDYWLR</sequence>
<comment type="caution">
    <text evidence="1">The sequence shown here is derived from an EMBL/GenBank/DDBJ whole genome shotgun (WGS) entry which is preliminary data.</text>
</comment>
<reference evidence="1 2" key="1">
    <citation type="journal article" date="2024" name="Plant Biotechnol. J.">
        <title>Genome and CRISPR/Cas9 system of a widespread forest tree (Populus alba) in the world.</title>
        <authorList>
            <person name="Liu Y.J."/>
            <person name="Jiang P.F."/>
            <person name="Han X.M."/>
            <person name="Li X.Y."/>
            <person name="Wang H.M."/>
            <person name="Wang Y.J."/>
            <person name="Wang X.X."/>
            <person name="Zeng Q.Y."/>
        </authorList>
    </citation>
    <scope>NUCLEOTIDE SEQUENCE [LARGE SCALE GENOMIC DNA]</scope>
    <source>
        <strain evidence="2">cv. PAL-ZL1</strain>
    </source>
</reference>
<evidence type="ECO:0000313" key="1">
    <source>
        <dbReference type="EMBL" id="KAL3603744.1"/>
    </source>
</evidence>
<proteinExistence type="predicted"/>
<name>A0ACC4CQV9_POPAL</name>